<evidence type="ECO:0000313" key="2">
    <source>
        <dbReference type="EMBL" id="SHE89646.1"/>
    </source>
</evidence>
<dbReference type="Pfam" id="PF04945">
    <property type="entry name" value="YHS"/>
    <property type="match status" value="1"/>
</dbReference>
<name>A0A1M4X855_9HYPH</name>
<protein>
    <submittedName>
        <fullName evidence="2">YHS domain-containing protein</fullName>
    </submittedName>
</protein>
<dbReference type="EMBL" id="FQVC01000003">
    <property type="protein sequence ID" value="SHE89646.1"/>
    <property type="molecule type" value="Genomic_DNA"/>
</dbReference>
<dbReference type="Proteomes" id="UP000184533">
    <property type="component" value="Unassembled WGS sequence"/>
</dbReference>
<evidence type="ECO:0000259" key="1">
    <source>
        <dbReference type="Pfam" id="PF04945"/>
    </source>
</evidence>
<dbReference type="NCBIfam" id="NF041384">
    <property type="entry name" value="YHS_seleno_dom"/>
    <property type="match status" value="1"/>
</dbReference>
<feature type="domain" description="YHS" evidence="1">
    <location>
        <begin position="55"/>
        <end position="101"/>
    </location>
</feature>
<proteinExistence type="predicted"/>
<dbReference type="InterPro" id="IPR007029">
    <property type="entry name" value="YHS_dom"/>
</dbReference>
<gene>
    <name evidence="2" type="ORF">SAMN02745223_01359</name>
</gene>
<sequence length="166" mass="18342">MKQTSKQILTMLAFVLPILAGALVTFSGAARAQSLVTAIMTNPLTGLAIDGLDPVSYFTDPAPLQGLEEFEYEWSGVPWHFASAANLDVFRRAPEIYAPQYGGHGAMSMARGFLSDGDPRLYTVFKQRLYFFYSAGNREAFLLAPEHAALQGEERWQTLSKTLSTR</sequence>
<reference evidence="2 3" key="1">
    <citation type="submission" date="2016-11" db="EMBL/GenBank/DDBJ databases">
        <authorList>
            <person name="Jaros S."/>
            <person name="Januszkiewicz K."/>
            <person name="Wedrychowicz H."/>
        </authorList>
    </citation>
    <scope>NUCLEOTIDE SEQUENCE [LARGE SCALE GENOMIC DNA]</scope>
    <source>
        <strain evidence="2 3">DSM 17137</strain>
    </source>
</reference>
<dbReference type="AlphaFoldDB" id="A0A1M4X855"/>
<accession>A0A1M4X855</accession>
<organism evidence="2 3">
    <name type="scientific">Devosia limi DSM 17137</name>
    <dbReference type="NCBI Taxonomy" id="1121477"/>
    <lineage>
        <taxon>Bacteria</taxon>
        <taxon>Pseudomonadati</taxon>
        <taxon>Pseudomonadota</taxon>
        <taxon>Alphaproteobacteria</taxon>
        <taxon>Hyphomicrobiales</taxon>
        <taxon>Devosiaceae</taxon>
        <taxon>Devosia</taxon>
    </lineage>
</organism>
<evidence type="ECO:0000313" key="3">
    <source>
        <dbReference type="Proteomes" id="UP000184533"/>
    </source>
</evidence>